<keyword evidence="3" id="KW-0560">Oxidoreductase</keyword>
<proteinExistence type="predicted"/>
<sequence length="368" mass="39966">MLADTPGLHHVTGIVGDAQEAVNVYAGVLGLYPVIRTVNVEDVLQHHLYFGDETGSPGTVFTCFPDPHADPGRVGKPQVDAVAFRVPDGSLPYWCERLEAHDVDVDGPLERFDERFLRLEDPVGTRLELVADSDADDCDAEPWPESDVPPDAAICDLYGVSTRSLNPYATASTLETLGFAYDEEGDERVRYRTTGDRATVVDVGVGAEETTADSGTGSDVFEGGSVAERAASFGREGPGTIHHVAVRAESEAALSEWRELFDDRGYDVSRVKDRHFFHSLYVREPGGILFELATETDGVAVERTLATDTTDSTDSREPTDLPLYLPDWFESDRELIESQLPSLSIPIDEDSRKPSDAGGGDTEDEGGA</sequence>
<dbReference type="InterPro" id="IPR029068">
    <property type="entry name" value="Glyas_Bleomycin-R_OHBP_Dase"/>
</dbReference>
<comment type="caution">
    <text evidence="3">The sequence shown here is derived from an EMBL/GenBank/DDBJ whole genome shotgun (WGS) entry which is preliminary data.</text>
</comment>
<dbReference type="PANTHER" id="PTHR36110:SF4">
    <property type="entry name" value="RING-CLEAVING DIOXYGENASE MHQA-RELATED"/>
    <property type="match status" value="1"/>
</dbReference>
<feature type="region of interest" description="Disordered" evidence="1">
    <location>
        <begin position="339"/>
        <end position="368"/>
    </location>
</feature>
<keyword evidence="4" id="KW-1185">Reference proteome</keyword>
<feature type="domain" description="VOC" evidence="2">
    <location>
        <begin position="7"/>
        <end position="132"/>
    </location>
</feature>
<evidence type="ECO:0000313" key="4">
    <source>
        <dbReference type="Proteomes" id="UP000324104"/>
    </source>
</evidence>
<dbReference type="RefSeq" id="WP_149079690.1">
    <property type="nucleotide sequence ID" value="NZ_VTAW01000001.1"/>
</dbReference>
<protein>
    <submittedName>
        <fullName evidence="3">Ring-cleaving dioxygenase</fullName>
    </submittedName>
</protein>
<gene>
    <name evidence="3" type="ORF">FYC77_01305</name>
</gene>
<evidence type="ECO:0000259" key="2">
    <source>
        <dbReference type="PROSITE" id="PS51819"/>
    </source>
</evidence>
<dbReference type="PANTHER" id="PTHR36110">
    <property type="entry name" value="RING-CLEAVING DIOXYGENASE MHQE-RELATED"/>
    <property type="match status" value="1"/>
</dbReference>
<dbReference type="Gene3D" id="3.10.180.10">
    <property type="entry name" value="2,3-Dihydroxybiphenyl 1,2-Dioxygenase, domain 1"/>
    <property type="match status" value="4"/>
</dbReference>
<organism evidence="3 4">
    <name type="scientific">Natrialba swarupiae</name>
    <dbReference type="NCBI Taxonomy" id="2448032"/>
    <lineage>
        <taxon>Archaea</taxon>
        <taxon>Methanobacteriati</taxon>
        <taxon>Methanobacteriota</taxon>
        <taxon>Stenosarchaea group</taxon>
        <taxon>Halobacteria</taxon>
        <taxon>Halobacteriales</taxon>
        <taxon>Natrialbaceae</taxon>
        <taxon>Natrialba</taxon>
    </lineage>
</organism>
<dbReference type="PROSITE" id="PS51819">
    <property type="entry name" value="VOC"/>
    <property type="match status" value="1"/>
</dbReference>
<dbReference type="InterPro" id="IPR052537">
    <property type="entry name" value="Extradiol_RC_dioxygenase"/>
</dbReference>
<dbReference type="InterPro" id="IPR037523">
    <property type="entry name" value="VOC_core"/>
</dbReference>
<dbReference type="GO" id="GO:0051213">
    <property type="term" value="F:dioxygenase activity"/>
    <property type="evidence" value="ECO:0007669"/>
    <property type="project" value="UniProtKB-KW"/>
</dbReference>
<reference evidence="3 4" key="1">
    <citation type="submission" date="2019-08" db="EMBL/GenBank/DDBJ databases">
        <title>Archaea genome.</title>
        <authorList>
            <person name="Kajale S."/>
            <person name="Shouche Y."/>
            <person name="Deshpande N."/>
            <person name="Sharma A."/>
        </authorList>
    </citation>
    <scope>NUCLEOTIDE SEQUENCE [LARGE SCALE GENOMIC DNA]</scope>
    <source>
        <strain evidence="3 4">ESP3B_9</strain>
    </source>
</reference>
<keyword evidence="3" id="KW-0223">Dioxygenase</keyword>
<accession>A0A5D5AS67</accession>
<dbReference type="EMBL" id="VTAW01000001">
    <property type="protein sequence ID" value="TYT63883.1"/>
    <property type="molecule type" value="Genomic_DNA"/>
</dbReference>
<dbReference type="SUPFAM" id="SSF54593">
    <property type="entry name" value="Glyoxalase/Bleomycin resistance protein/Dihydroxybiphenyl dioxygenase"/>
    <property type="match status" value="1"/>
</dbReference>
<dbReference type="Proteomes" id="UP000324104">
    <property type="component" value="Unassembled WGS sequence"/>
</dbReference>
<evidence type="ECO:0000256" key="1">
    <source>
        <dbReference type="SAM" id="MobiDB-lite"/>
    </source>
</evidence>
<name>A0A5D5AS67_9EURY</name>
<dbReference type="InterPro" id="IPR004360">
    <property type="entry name" value="Glyas_Fos-R_dOase_dom"/>
</dbReference>
<evidence type="ECO:0000313" key="3">
    <source>
        <dbReference type="EMBL" id="TYT63883.1"/>
    </source>
</evidence>
<dbReference type="Pfam" id="PF00903">
    <property type="entry name" value="Glyoxalase"/>
    <property type="match status" value="2"/>
</dbReference>
<dbReference type="AlphaFoldDB" id="A0A5D5AS67"/>